<dbReference type="AlphaFoldDB" id="A0A0E0QFL7"/>
<dbReference type="OMA" id="SSIMHAW"/>
<keyword evidence="3" id="KW-1185">Reference proteome</keyword>
<proteinExistence type="predicted"/>
<dbReference type="Proteomes" id="UP000008022">
    <property type="component" value="Unassembled WGS sequence"/>
</dbReference>
<accession>A0A0E0QFL7</accession>
<organism evidence="2 3">
    <name type="scientific">Oryza rufipogon</name>
    <name type="common">Brownbeard rice</name>
    <name type="synonym">Asian wild rice</name>
    <dbReference type="NCBI Taxonomy" id="4529"/>
    <lineage>
        <taxon>Eukaryota</taxon>
        <taxon>Viridiplantae</taxon>
        <taxon>Streptophyta</taxon>
        <taxon>Embryophyta</taxon>
        <taxon>Tracheophyta</taxon>
        <taxon>Spermatophyta</taxon>
        <taxon>Magnoliopsida</taxon>
        <taxon>Liliopsida</taxon>
        <taxon>Poales</taxon>
        <taxon>Poaceae</taxon>
        <taxon>BOP clade</taxon>
        <taxon>Oryzoideae</taxon>
        <taxon>Oryzeae</taxon>
        <taxon>Oryzinae</taxon>
        <taxon>Oryza</taxon>
    </lineage>
</organism>
<reference evidence="2" key="2">
    <citation type="submission" date="2015-06" db="UniProtKB">
        <authorList>
            <consortium name="EnsemblPlants"/>
        </authorList>
    </citation>
    <scope>IDENTIFICATION</scope>
</reference>
<reference evidence="3" key="1">
    <citation type="submission" date="2013-06" db="EMBL/GenBank/DDBJ databases">
        <authorList>
            <person name="Zhao Q."/>
        </authorList>
    </citation>
    <scope>NUCLEOTIDE SEQUENCE</scope>
    <source>
        <strain evidence="3">cv. W1943</strain>
    </source>
</reference>
<protein>
    <submittedName>
        <fullName evidence="2">Uncharacterized protein</fullName>
    </submittedName>
</protein>
<feature type="compositionally biased region" description="Basic residues" evidence="1">
    <location>
        <begin position="96"/>
        <end position="105"/>
    </location>
</feature>
<dbReference type="Gramene" id="ORUFI08G06770.1">
    <property type="protein sequence ID" value="ORUFI08G06770.1"/>
    <property type="gene ID" value="ORUFI08G06770"/>
</dbReference>
<evidence type="ECO:0000313" key="2">
    <source>
        <dbReference type="EnsemblPlants" id="ORUFI08G06770.1"/>
    </source>
</evidence>
<dbReference type="HOGENOM" id="CLU_1743480_0_0_1"/>
<evidence type="ECO:0000313" key="3">
    <source>
        <dbReference type="Proteomes" id="UP000008022"/>
    </source>
</evidence>
<name>A0A0E0QFL7_ORYRU</name>
<sequence>MDRKLDMHYIYLKSSLCLISRRTKLTIPKIDINFPLYRASLISFASYELPDSSSCCHRVPLPGARSRAAAAAGVPCLRGAAAGRLPDQGRPAGAVPRRRRRRRDHQPRPPPPPPPRRRILERMLRCTLLLLPPRHVLLMSKHGGSSIMHAW</sequence>
<dbReference type="EnsemblPlants" id="ORUFI08G06770.1">
    <property type="protein sequence ID" value="ORUFI08G06770.1"/>
    <property type="gene ID" value="ORUFI08G06770"/>
</dbReference>
<evidence type="ECO:0000256" key="1">
    <source>
        <dbReference type="SAM" id="MobiDB-lite"/>
    </source>
</evidence>
<feature type="region of interest" description="Disordered" evidence="1">
    <location>
        <begin position="81"/>
        <end position="118"/>
    </location>
</feature>